<keyword evidence="1" id="KW-0472">Membrane</keyword>
<evidence type="ECO:0000313" key="3">
    <source>
        <dbReference type="Proteomes" id="UP000509346"/>
    </source>
</evidence>
<dbReference type="RefSeq" id="WP_179918621.1">
    <property type="nucleotide sequence ID" value="NZ_CP058909.1"/>
</dbReference>
<evidence type="ECO:0008006" key="4">
    <source>
        <dbReference type="Google" id="ProtNLM"/>
    </source>
</evidence>
<name>A0A7D5PDI0_9EURY</name>
<dbReference type="Proteomes" id="UP000509346">
    <property type="component" value="Chromosome"/>
</dbReference>
<dbReference type="EMBL" id="CP058909">
    <property type="protein sequence ID" value="QLH83578.1"/>
    <property type="molecule type" value="Genomic_DNA"/>
</dbReference>
<keyword evidence="1" id="KW-1133">Transmembrane helix</keyword>
<feature type="transmembrane region" description="Helical" evidence="1">
    <location>
        <begin position="256"/>
        <end position="279"/>
    </location>
</feature>
<accession>A0A7D5PDI0</accession>
<dbReference type="GeneID" id="56084709"/>
<dbReference type="KEGG" id="hpel:HZS54_18930"/>
<feature type="transmembrane region" description="Helical" evidence="1">
    <location>
        <begin position="51"/>
        <end position="72"/>
    </location>
</feature>
<protein>
    <recommendedName>
        <fullName evidence="4">ABC transporter permease subunit</fullName>
    </recommendedName>
</protein>
<proteinExistence type="predicted"/>
<reference evidence="2 3" key="1">
    <citation type="submission" date="2020-07" db="EMBL/GenBank/DDBJ databases">
        <title>Halosimplex litoreum sp. nov. and Halosimplex rubrum sp. nov., isolated from different salt environments.</title>
        <authorList>
            <person name="Cui H."/>
        </authorList>
    </citation>
    <scope>NUCLEOTIDE SEQUENCE [LARGE SCALE GENOMIC DNA]</scope>
    <source>
        <strain evidence="2 3">R2</strain>
    </source>
</reference>
<evidence type="ECO:0000313" key="2">
    <source>
        <dbReference type="EMBL" id="QLH83578.1"/>
    </source>
</evidence>
<sequence>MSLQNRIRTEFTRLPVAAFAVVSTLYVLVVSQTRGPSVPGRVVGLVGPDIAVLYAVRDLALVILVGGFLVGWWRTTQDDATSQTARETYADVALAVIVVSGWLIALAVGTQIPERGAPSLLRTVAFLLVTPVYATTCVGVGVATGTLTSRSIQGRVGALLVLGATLFFQAIVDLGYDIVTETPLNTFQPPAAPLYFLLHRLSPFRLFIAGVNWIYGVGSSSSGAVITTRQLEPDPELNEFITNAFVAEHTFQTVPWYLTGWAALFGLCLWLGSTVAVIASETDG</sequence>
<feature type="transmembrane region" description="Helical" evidence="1">
    <location>
        <begin position="92"/>
        <end position="112"/>
    </location>
</feature>
<feature type="transmembrane region" description="Helical" evidence="1">
    <location>
        <begin position="156"/>
        <end position="176"/>
    </location>
</feature>
<organism evidence="2 3">
    <name type="scientific">Halosimplex pelagicum</name>
    <dbReference type="NCBI Taxonomy" id="869886"/>
    <lineage>
        <taxon>Archaea</taxon>
        <taxon>Methanobacteriati</taxon>
        <taxon>Methanobacteriota</taxon>
        <taxon>Stenosarchaea group</taxon>
        <taxon>Halobacteria</taxon>
        <taxon>Halobacteriales</taxon>
        <taxon>Haloarculaceae</taxon>
        <taxon>Halosimplex</taxon>
    </lineage>
</organism>
<dbReference type="OrthoDB" id="86287at2157"/>
<gene>
    <name evidence="2" type="ORF">HZS54_18930</name>
</gene>
<keyword evidence="3" id="KW-1185">Reference proteome</keyword>
<evidence type="ECO:0000256" key="1">
    <source>
        <dbReference type="SAM" id="Phobius"/>
    </source>
</evidence>
<feature type="transmembrane region" description="Helical" evidence="1">
    <location>
        <begin position="124"/>
        <end position="144"/>
    </location>
</feature>
<keyword evidence="1" id="KW-0812">Transmembrane</keyword>
<dbReference type="AlphaFoldDB" id="A0A7D5PDI0"/>
<feature type="transmembrane region" description="Helical" evidence="1">
    <location>
        <begin position="12"/>
        <end position="31"/>
    </location>
</feature>